<dbReference type="InterPro" id="IPR029058">
    <property type="entry name" value="AB_hydrolase_fold"/>
</dbReference>
<dbReference type="GO" id="GO:0016787">
    <property type="term" value="F:hydrolase activity"/>
    <property type="evidence" value="ECO:0007669"/>
    <property type="project" value="UniProtKB-KW"/>
</dbReference>
<sequence>MGSMNSTYRETVFTPPDSSYAEKGPYEVIKMKPPYCKYSGNGRCTCTTTSAYFLKSNTSTNTTIIYSHGNACDIGIMRNNMVELKNRLNVNVLIYEYTGYGLDRDNEPSEYGCYKSADTAIHYLHKTLMIPYKNIIVMGESVGSGPSCYIAEKYPVGGLILEGPFVSCINVISSFLATIGKFMDTFPNYTRIQNIKCPCIIMHGNADTIIDVDNTIDLWDYIPKQYRYEKIIVDGADHHEIRKKYGRDKYYKKLSDFIEHCSNFKYIIYYTGNDYSC</sequence>
<accession>A0A481Z000</accession>
<dbReference type="PANTHER" id="PTHR12277:SF81">
    <property type="entry name" value="PROTEIN ABHD13"/>
    <property type="match status" value="1"/>
</dbReference>
<dbReference type="EMBL" id="MK500400">
    <property type="protein sequence ID" value="QBK88832.1"/>
    <property type="molecule type" value="Genomic_DNA"/>
</dbReference>
<protein>
    <submittedName>
        <fullName evidence="1">Alpha/beta hydrolase family protein</fullName>
    </submittedName>
</protein>
<name>A0A481Z000_9VIRU</name>
<evidence type="ECO:0000313" key="1">
    <source>
        <dbReference type="EMBL" id="QBK88832.1"/>
    </source>
</evidence>
<organism evidence="1">
    <name type="scientific">Mimivirus LCMiAC01</name>
    <dbReference type="NCBI Taxonomy" id="2506608"/>
    <lineage>
        <taxon>Viruses</taxon>
        <taxon>Varidnaviria</taxon>
        <taxon>Bamfordvirae</taxon>
        <taxon>Nucleocytoviricota</taxon>
        <taxon>Megaviricetes</taxon>
        <taxon>Imitervirales</taxon>
        <taxon>Mimiviridae</taxon>
        <taxon>Klosneuvirinae</taxon>
    </lineage>
</organism>
<dbReference type="Gene3D" id="3.40.50.1820">
    <property type="entry name" value="alpha/beta hydrolase"/>
    <property type="match status" value="1"/>
</dbReference>
<keyword evidence="1" id="KW-0378">Hydrolase</keyword>
<gene>
    <name evidence="1" type="ORF">LCMiAC01_05140</name>
</gene>
<reference evidence="1" key="1">
    <citation type="journal article" date="2019" name="MBio">
        <title>Virus Genomes from Deep Sea Sediments Expand the Ocean Megavirome and Support Independent Origins of Viral Gigantism.</title>
        <authorList>
            <person name="Backstrom D."/>
            <person name="Yutin N."/>
            <person name="Jorgensen S.L."/>
            <person name="Dharamshi J."/>
            <person name="Homa F."/>
            <person name="Zaremba-Niedwiedzka K."/>
            <person name="Spang A."/>
            <person name="Wolf Y.I."/>
            <person name="Koonin E.V."/>
            <person name="Ettema T.J."/>
        </authorList>
    </citation>
    <scope>NUCLEOTIDE SEQUENCE</scope>
</reference>
<dbReference type="PANTHER" id="PTHR12277">
    <property type="entry name" value="ALPHA/BETA HYDROLASE DOMAIN-CONTAINING PROTEIN"/>
    <property type="match status" value="1"/>
</dbReference>
<proteinExistence type="predicted"/>
<dbReference type="SUPFAM" id="SSF53474">
    <property type="entry name" value="alpha/beta-Hydrolases"/>
    <property type="match status" value="1"/>
</dbReference>